<dbReference type="PANTHER" id="PTHR12935">
    <property type="entry name" value="GAMMA-GLUTAMYLCYCLOTRANSFERASE"/>
    <property type="match status" value="1"/>
</dbReference>
<name>A0A1E8EZR9_9CLOT</name>
<evidence type="ECO:0000259" key="4">
    <source>
        <dbReference type="Pfam" id="PF06094"/>
    </source>
</evidence>
<dbReference type="OrthoDB" id="158990at2"/>
<dbReference type="EMBL" id="LZFO01000009">
    <property type="protein sequence ID" value="OFI06660.1"/>
    <property type="molecule type" value="Genomic_DNA"/>
</dbReference>
<dbReference type="CDD" id="cd06661">
    <property type="entry name" value="GGCT_like"/>
    <property type="match status" value="1"/>
</dbReference>
<dbReference type="InterPro" id="IPR013024">
    <property type="entry name" value="GGCT-like"/>
</dbReference>
<dbReference type="GO" id="GO:0003839">
    <property type="term" value="F:gamma-glutamylcyclotransferase activity"/>
    <property type="evidence" value="ECO:0007669"/>
    <property type="project" value="InterPro"/>
</dbReference>
<dbReference type="Pfam" id="PF06094">
    <property type="entry name" value="GGACT"/>
    <property type="match status" value="1"/>
</dbReference>
<feature type="binding site" evidence="3">
    <location>
        <begin position="3"/>
        <end position="8"/>
    </location>
    <ligand>
        <name>substrate</name>
    </ligand>
</feature>
<protein>
    <submittedName>
        <fullName evidence="5">AIG2-like family protein</fullName>
    </submittedName>
</protein>
<comment type="caution">
    <text evidence="5">The sequence shown here is derived from an EMBL/GenBank/DDBJ whole genome shotgun (WGS) entry which is preliminary data.</text>
</comment>
<evidence type="ECO:0000313" key="5">
    <source>
        <dbReference type="EMBL" id="OFI06660.1"/>
    </source>
</evidence>
<dbReference type="Gene3D" id="3.10.490.10">
    <property type="entry name" value="Gamma-glutamyl cyclotransferase-like"/>
    <property type="match status" value="1"/>
</dbReference>
<organism evidence="5 6">
    <name type="scientific">Clostridium acetireducens DSM 10703</name>
    <dbReference type="NCBI Taxonomy" id="1121290"/>
    <lineage>
        <taxon>Bacteria</taxon>
        <taxon>Bacillati</taxon>
        <taxon>Bacillota</taxon>
        <taxon>Clostridia</taxon>
        <taxon>Eubacteriales</taxon>
        <taxon>Clostridiaceae</taxon>
        <taxon>Clostridium</taxon>
    </lineage>
</organism>
<dbReference type="PATRIC" id="fig|1121290.3.peg.827"/>
<dbReference type="AlphaFoldDB" id="A0A1E8EZR9"/>
<dbReference type="RefSeq" id="WP_070109771.1">
    <property type="nucleotide sequence ID" value="NZ_LZFO01000009.1"/>
</dbReference>
<dbReference type="InterPro" id="IPR009288">
    <property type="entry name" value="AIG2-like_dom"/>
</dbReference>
<evidence type="ECO:0000313" key="6">
    <source>
        <dbReference type="Proteomes" id="UP000175744"/>
    </source>
</evidence>
<dbReference type="InterPro" id="IPR017939">
    <property type="entry name" value="G-Glutamylcylcotransferase"/>
</dbReference>
<proteinExistence type="predicted"/>
<dbReference type="Proteomes" id="UP000175744">
    <property type="component" value="Unassembled WGS sequence"/>
</dbReference>
<dbReference type="SUPFAM" id="SSF110857">
    <property type="entry name" value="Gamma-glutamyl cyclotransferase-like"/>
    <property type="match status" value="1"/>
</dbReference>
<dbReference type="InterPro" id="IPR036568">
    <property type="entry name" value="GGCT-like_sf"/>
</dbReference>
<reference evidence="5 6" key="1">
    <citation type="submission" date="2016-06" db="EMBL/GenBank/DDBJ databases">
        <title>Genome sequence of Clostridium acetireducens DSM 10703.</title>
        <authorList>
            <person name="Poehlein A."/>
            <person name="Fluechter S."/>
            <person name="Duerre P."/>
            <person name="Daniel R."/>
        </authorList>
    </citation>
    <scope>NUCLEOTIDE SEQUENCE [LARGE SCALE GENOMIC DNA]</scope>
    <source>
        <strain evidence="5 6">DSM 10703</strain>
    </source>
</reference>
<evidence type="ECO:0000256" key="1">
    <source>
        <dbReference type="ARBA" id="ARBA00023239"/>
    </source>
</evidence>
<feature type="binding site" evidence="3">
    <location>
        <position position="110"/>
    </location>
    <ligand>
        <name>substrate</name>
    </ligand>
</feature>
<evidence type="ECO:0000256" key="3">
    <source>
        <dbReference type="PIRSR" id="PIRSR617939-2"/>
    </source>
</evidence>
<accession>A0A1E8EZR9</accession>
<dbReference type="PANTHER" id="PTHR12935:SF0">
    <property type="entry name" value="GAMMA-GLUTAMYLCYCLOTRANSFERASE"/>
    <property type="match status" value="1"/>
</dbReference>
<dbReference type="STRING" id="1121290.CLAOCE_08150"/>
<keyword evidence="1" id="KW-0456">Lyase</keyword>
<gene>
    <name evidence="5" type="ORF">CLOACE_08150</name>
</gene>
<feature type="active site" description="Proton acceptor" evidence="2">
    <location>
        <position position="70"/>
    </location>
</feature>
<evidence type="ECO:0000256" key="2">
    <source>
        <dbReference type="PIRSR" id="PIRSR617939-1"/>
    </source>
</evidence>
<sequence length="134" mass="15456">MLYFAYGSNLNKIQMKQRCGDSIPVAKVTLKDYELVFNKYADVIENKGQTVHGAIYKVSEIDIKNLDIYEGYPDLYKKVDVKVTDESGKEYNAFVYVMVVKGLKKPEEEYYNIIVEGYKNWGLCLDNLESARGR</sequence>
<feature type="domain" description="Gamma-glutamylcyclotransferase AIG2-like" evidence="4">
    <location>
        <begin position="3"/>
        <end position="109"/>
    </location>
</feature>
<keyword evidence="6" id="KW-1185">Reference proteome</keyword>